<feature type="region of interest" description="Disordered" evidence="1">
    <location>
        <begin position="608"/>
        <end position="627"/>
    </location>
</feature>
<evidence type="ECO:0000313" key="2">
    <source>
        <dbReference type="EMBL" id="RKO91545.1"/>
    </source>
</evidence>
<feature type="region of interest" description="Disordered" evidence="1">
    <location>
        <begin position="645"/>
        <end position="687"/>
    </location>
</feature>
<dbReference type="AlphaFoldDB" id="A0A4P9WHV1"/>
<reference evidence="3" key="1">
    <citation type="journal article" date="2018" name="Nat. Microbiol.">
        <title>Leveraging single-cell genomics to expand the fungal tree of life.</title>
        <authorList>
            <person name="Ahrendt S.R."/>
            <person name="Quandt C.A."/>
            <person name="Ciobanu D."/>
            <person name="Clum A."/>
            <person name="Salamov A."/>
            <person name="Andreopoulos B."/>
            <person name="Cheng J.F."/>
            <person name="Woyke T."/>
            <person name="Pelin A."/>
            <person name="Henrissat B."/>
            <person name="Reynolds N.K."/>
            <person name="Benny G.L."/>
            <person name="Smith M.E."/>
            <person name="James T.Y."/>
            <person name="Grigoriev I.V."/>
        </authorList>
    </citation>
    <scope>NUCLEOTIDE SEQUENCE [LARGE SCALE GENOMIC DNA]</scope>
</reference>
<protein>
    <submittedName>
        <fullName evidence="2">Uncharacterized protein</fullName>
    </submittedName>
</protein>
<feature type="region of interest" description="Disordered" evidence="1">
    <location>
        <begin position="509"/>
        <end position="563"/>
    </location>
</feature>
<dbReference type="Proteomes" id="UP000269721">
    <property type="component" value="Unassembled WGS sequence"/>
</dbReference>
<feature type="compositionally biased region" description="Low complexity" evidence="1">
    <location>
        <begin position="215"/>
        <end position="232"/>
    </location>
</feature>
<sequence>MDWMLVDQRNQTFEVGSGPSGEVWGGLPGGLSMRRLPLQPAVQRSGPTCFFPISNSSSTVATEFFTPSPVQSPTLIAAPALQYPITIPIGPPSRSIHRFPSQRFPAQISLGPTSHSRILPSSEGYLPSSISTTASDPSSTVGRETQSNYSSESHAHTPYILKGRKTHQDVDGTEEAGPRPIADITAASIPPTPLDSNHLLFGEQHHETLKPTVPLSSLTSISSTPSASSTPAHKVRSQSSVGPAAPIFTPVQAPRYPSEEPLASFPSNRNEPTVQLSGLTPILSTPIALPTPVPKIGSTRSVTLGDPVLTPVQLPRHASEEPPDTFQSYMPEQPAVQRSGPTCFFPISNSSSTVATEFFTPSPVQSPTLIAAPALQYPITIPIGPPSRSIHRFPSQRFPAQISLGPTSHSRILPSSEGYLPSSISTTASDPSSTVGRETQSNYSSESHAHTPYILKGRKTHQDVDGTEEAGPRPIADITAASIPPTPLDSNHLLFGEQHHETLKPTVPLSSLTSISSTPSASSTPAHKVRSQSSVGPAAPIFTPVQAPRYPSEEPLASFPSNRNEPTVQLSGLTPILSTPIALPTPVPKIGSTRSVTLGDPVLTPVQLPRHASEEPPDTFQSYMPEPTSKASSLTLISSTQSALSTPVHQIPPPSSVRSAAPTFTPVQAPRYPGEEPPDSFPGQPLSASFQPFDATPALSRTPHSMISPSPEGLANPLCDAGSPISGVFKKQLPHLTPKFQRNKNGTGNHNIQQLRQSGYYPPPPWALALSEIPPTLDPSSDPAPTSTMKPKNTPLGAAEAAQVNHTKGVIFFSYTRVKVDSRLVYAGLLHAGTSAAIAARAKFHPTSPPLAHVCAALWPIPAESPSTDQHSHASSWGGRGFFSVDKYCDDRPMDTKFFSEPGVLPEPLLVQTESWVASVDDLLGWCDGVLNMSRSGRG</sequence>
<feature type="compositionally biased region" description="Polar residues" evidence="1">
    <location>
        <begin position="141"/>
        <end position="152"/>
    </location>
</feature>
<feature type="compositionally biased region" description="Low complexity" evidence="1">
    <location>
        <begin position="509"/>
        <end position="526"/>
    </location>
</feature>
<evidence type="ECO:0000313" key="3">
    <source>
        <dbReference type="Proteomes" id="UP000269721"/>
    </source>
</evidence>
<organism evidence="2 3">
    <name type="scientific">Blyttiomyces helicus</name>
    <dbReference type="NCBI Taxonomy" id="388810"/>
    <lineage>
        <taxon>Eukaryota</taxon>
        <taxon>Fungi</taxon>
        <taxon>Fungi incertae sedis</taxon>
        <taxon>Chytridiomycota</taxon>
        <taxon>Chytridiomycota incertae sedis</taxon>
        <taxon>Chytridiomycetes</taxon>
        <taxon>Chytridiomycetes incertae sedis</taxon>
        <taxon>Blyttiomyces</taxon>
    </lineage>
</organism>
<feature type="compositionally biased region" description="Polar residues" evidence="1">
    <location>
        <begin position="435"/>
        <end position="446"/>
    </location>
</feature>
<gene>
    <name evidence="2" type="ORF">BDK51DRAFT_37318</name>
</gene>
<feature type="compositionally biased region" description="Low complexity" evidence="1">
    <location>
        <begin position="422"/>
        <end position="434"/>
    </location>
</feature>
<name>A0A4P9WHV1_9FUNG</name>
<accession>A0A4P9WHV1</accession>
<feature type="compositionally biased region" description="Low complexity" evidence="1">
    <location>
        <begin position="128"/>
        <end position="140"/>
    </location>
</feature>
<evidence type="ECO:0000256" key="1">
    <source>
        <dbReference type="SAM" id="MobiDB-lite"/>
    </source>
</evidence>
<feature type="region of interest" description="Disordered" evidence="1">
    <location>
        <begin position="404"/>
        <end position="472"/>
    </location>
</feature>
<feature type="region of interest" description="Disordered" evidence="1">
    <location>
        <begin position="215"/>
        <end position="269"/>
    </location>
</feature>
<feature type="region of interest" description="Disordered" evidence="1">
    <location>
        <begin position="112"/>
        <end position="178"/>
    </location>
</feature>
<keyword evidence="3" id="KW-1185">Reference proteome</keyword>
<proteinExistence type="predicted"/>
<dbReference type="EMBL" id="KZ995019">
    <property type="protein sequence ID" value="RKO91545.1"/>
    <property type="molecule type" value="Genomic_DNA"/>
</dbReference>